<feature type="region of interest" description="Disordered" evidence="1">
    <location>
        <begin position="78"/>
        <end position="99"/>
    </location>
</feature>
<proteinExistence type="predicted"/>
<reference evidence="2" key="1">
    <citation type="journal article" date="2021" name="Proc. Natl. Acad. Sci. U.S.A.">
        <title>A Catalog of Tens of Thousands of Viruses from Human Metagenomes Reveals Hidden Associations with Chronic Diseases.</title>
        <authorList>
            <person name="Tisza M.J."/>
            <person name="Buck C.B."/>
        </authorList>
    </citation>
    <scope>NUCLEOTIDE SEQUENCE</scope>
    <source>
        <strain evidence="2">CtsBB38</strain>
    </source>
</reference>
<sequence length="99" mass="11122">MVDVDTLKVLILEDQYPTFTDDQLEEMAKIYDNIYQLAYVCCLAKASADEITIGAITIKNSADMWNNMAAMFLKQYESDSGKGKSTSITGKVPRRVDEQ</sequence>
<evidence type="ECO:0000256" key="1">
    <source>
        <dbReference type="SAM" id="MobiDB-lite"/>
    </source>
</evidence>
<protein>
    <submittedName>
        <fullName evidence="2">Uncharacterized protein</fullName>
    </submittedName>
</protein>
<name>A0A8S5MVM0_9CAUD</name>
<accession>A0A8S5MVM0</accession>
<evidence type="ECO:0000313" key="2">
    <source>
        <dbReference type="EMBL" id="DAD86453.1"/>
    </source>
</evidence>
<dbReference type="EMBL" id="BK014999">
    <property type="protein sequence ID" value="DAD86453.1"/>
    <property type="molecule type" value="Genomic_DNA"/>
</dbReference>
<organism evidence="2">
    <name type="scientific">Siphoviridae sp. ctsBB38</name>
    <dbReference type="NCBI Taxonomy" id="2826482"/>
    <lineage>
        <taxon>Viruses</taxon>
        <taxon>Duplodnaviria</taxon>
        <taxon>Heunggongvirae</taxon>
        <taxon>Uroviricota</taxon>
        <taxon>Caudoviricetes</taxon>
    </lineage>
</organism>